<evidence type="ECO:0000313" key="3">
    <source>
        <dbReference type="Proteomes" id="UP000215902"/>
    </source>
</evidence>
<feature type="region of interest" description="Disordered" evidence="1">
    <location>
        <begin position="80"/>
        <end position="112"/>
    </location>
</feature>
<feature type="compositionally biased region" description="Acidic residues" evidence="1">
    <location>
        <begin position="102"/>
        <end position="111"/>
    </location>
</feature>
<reference evidence="2 3" key="1">
    <citation type="submission" date="2017-06" db="EMBL/GenBank/DDBJ databases">
        <title>A platform for efficient transgenesis in Macrostomum lignano, a flatworm model organism for stem cell research.</title>
        <authorList>
            <person name="Berezikov E."/>
        </authorList>
    </citation>
    <scope>NUCLEOTIDE SEQUENCE [LARGE SCALE GENOMIC DNA]</scope>
    <source>
        <strain evidence="2">DV1</strain>
        <tissue evidence="2">Whole organism</tissue>
    </source>
</reference>
<sequence>APQQQEKSSHRKPARNVFGCLISALSTMVDEEAESCLSVSGDSEPRQHATTYRIYNKSNRRFLDSPSPVELGRQFEFPDAAVANNDCDDDNDKRQSASPAMDTEESATDPEELMRQHLAGSSDILRSLWEHQMRCEASAIASNSRCADNSDRGGN</sequence>
<dbReference type="Proteomes" id="UP000215902">
    <property type="component" value="Unassembled WGS sequence"/>
</dbReference>
<comment type="caution">
    <text evidence="2">The sequence shown here is derived from an EMBL/GenBank/DDBJ whole genome shotgun (WGS) entry which is preliminary data.</text>
</comment>
<protein>
    <submittedName>
        <fullName evidence="2">Uncharacterized protein</fullName>
    </submittedName>
</protein>
<gene>
    <name evidence="2" type="ORF">BOX15_Mlig030747g2</name>
</gene>
<dbReference type="AlphaFoldDB" id="A0A267F3Y0"/>
<dbReference type="EMBL" id="NIVC01001393">
    <property type="protein sequence ID" value="PAA68461.1"/>
    <property type="molecule type" value="Genomic_DNA"/>
</dbReference>
<evidence type="ECO:0000256" key="1">
    <source>
        <dbReference type="SAM" id="MobiDB-lite"/>
    </source>
</evidence>
<accession>A0A267F3Y0</accession>
<evidence type="ECO:0000313" key="2">
    <source>
        <dbReference type="EMBL" id="PAA68461.1"/>
    </source>
</evidence>
<organism evidence="2 3">
    <name type="scientific">Macrostomum lignano</name>
    <dbReference type="NCBI Taxonomy" id="282301"/>
    <lineage>
        <taxon>Eukaryota</taxon>
        <taxon>Metazoa</taxon>
        <taxon>Spiralia</taxon>
        <taxon>Lophotrochozoa</taxon>
        <taxon>Platyhelminthes</taxon>
        <taxon>Rhabditophora</taxon>
        <taxon>Macrostomorpha</taxon>
        <taxon>Macrostomida</taxon>
        <taxon>Macrostomidae</taxon>
        <taxon>Macrostomum</taxon>
    </lineage>
</organism>
<feature type="non-terminal residue" evidence="2">
    <location>
        <position position="1"/>
    </location>
</feature>
<proteinExistence type="predicted"/>
<name>A0A267F3Y0_9PLAT</name>
<keyword evidence="3" id="KW-1185">Reference proteome</keyword>